<accession>A0A8S1R0N0</accession>
<name>A0A8S1R0N0_9CILI</name>
<dbReference type="OrthoDB" id="287486at2759"/>
<proteinExistence type="predicted"/>
<evidence type="ECO:0000313" key="2">
    <source>
        <dbReference type="Proteomes" id="UP000692954"/>
    </source>
</evidence>
<sequence length="123" mass="14600">MFLPINTQRTYLNVNDCLDGLKGQKLHDISLQITQARNEILKQMQQSTNRKRVLGEEMSQNIDEYLEAKHSISKRFQKQVFNLIDSKRIEQEYEQPKIECVETNEVKNDFKQLHELIKSSFNK</sequence>
<comment type="caution">
    <text evidence="1">The sequence shown here is derived from an EMBL/GenBank/DDBJ whole genome shotgun (WGS) entry which is preliminary data.</text>
</comment>
<dbReference type="AlphaFoldDB" id="A0A8S1R0N0"/>
<dbReference type="Proteomes" id="UP000692954">
    <property type="component" value="Unassembled WGS sequence"/>
</dbReference>
<evidence type="ECO:0000313" key="1">
    <source>
        <dbReference type="EMBL" id="CAD8120847.1"/>
    </source>
</evidence>
<gene>
    <name evidence="1" type="ORF">PSON_ATCC_30995.1.T1280099</name>
</gene>
<keyword evidence="2" id="KW-1185">Reference proteome</keyword>
<organism evidence="1 2">
    <name type="scientific">Paramecium sonneborni</name>
    <dbReference type="NCBI Taxonomy" id="65129"/>
    <lineage>
        <taxon>Eukaryota</taxon>
        <taxon>Sar</taxon>
        <taxon>Alveolata</taxon>
        <taxon>Ciliophora</taxon>
        <taxon>Intramacronucleata</taxon>
        <taxon>Oligohymenophorea</taxon>
        <taxon>Peniculida</taxon>
        <taxon>Parameciidae</taxon>
        <taxon>Paramecium</taxon>
    </lineage>
</organism>
<dbReference type="EMBL" id="CAJJDN010000128">
    <property type="protein sequence ID" value="CAD8120847.1"/>
    <property type="molecule type" value="Genomic_DNA"/>
</dbReference>
<reference evidence="1" key="1">
    <citation type="submission" date="2021-01" db="EMBL/GenBank/DDBJ databases">
        <authorList>
            <consortium name="Genoscope - CEA"/>
            <person name="William W."/>
        </authorList>
    </citation>
    <scope>NUCLEOTIDE SEQUENCE</scope>
</reference>
<protein>
    <submittedName>
        <fullName evidence="1">Uncharacterized protein</fullName>
    </submittedName>
</protein>